<protein>
    <recommendedName>
        <fullName evidence="4">PH domain-containing protein</fullName>
    </recommendedName>
</protein>
<dbReference type="GO" id="GO:0006623">
    <property type="term" value="P:protein targeting to vacuole"/>
    <property type="evidence" value="ECO:0007669"/>
    <property type="project" value="TreeGrafter"/>
</dbReference>
<evidence type="ECO:0000259" key="4">
    <source>
        <dbReference type="PROSITE" id="PS50003"/>
    </source>
</evidence>
<gene>
    <name evidence="5" type="ORF">PPRIM_AZ9-3.1.T0200006</name>
</gene>
<feature type="compositionally biased region" description="Low complexity" evidence="3">
    <location>
        <begin position="1038"/>
        <end position="1053"/>
    </location>
</feature>
<accession>A0A8S1KDP4</accession>
<dbReference type="Proteomes" id="UP000688137">
    <property type="component" value="Unassembled WGS sequence"/>
</dbReference>
<dbReference type="PANTHER" id="PTHR16166">
    <property type="entry name" value="VACUOLAR PROTEIN SORTING-ASSOCIATED PROTEIN VPS13"/>
    <property type="match status" value="1"/>
</dbReference>
<feature type="compositionally biased region" description="Low complexity" evidence="3">
    <location>
        <begin position="1787"/>
        <end position="1796"/>
    </location>
</feature>
<dbReference type="InterPro" id="IPR026847">
    <property type="entry name" value="VPS13"/>
</dbReference>
<proteinExistence type="inferred from homology"/>
<evidence type="ECO:0000313" key="6">
    <source>
        <dbReference type="Proteomes" id="UP000688137"/>
    </source>
</evidence>
<evidence type="ECO:0000256" key="1">
    <source>
        <dbReference type="ARBA" id="ARBA00006545"/>
    </source>
</evidence>
<feature type="domain" description="PH" evidence="4">
    <location>
        <begin position="3312"/>
        <end position="3411"/>
    </location>
</feature>
<dbReference type="EMBL" id="CAJJDM010000017">
    <property type="protein sequence ID" value="CAD8052797.1"/>
    <property type="molecule type" value="Genomic_DNA"/>
</dbReference>
<dbReference type="InterPro" id="IPR001849">
    <property type="entry name" value="PH_domain"/>
</dbReference>
<feature type="region of interest" description="Disordered" evidence="3">
    <location>
        <begin position="3435"/>
        <end position="3458"/>
    </location>
</feature>
<feature type="region of interest" description="Disordered" evidence="3">
    <location>
        <begin position="2433"/>
        <end position="2478"/>
    </location>
</feature>
<comment type="caution">
    <text evidence="5">The sequence shown here is derived from an EMBL/GenBank/DDBJ whole genome shotgun (WGS) entry which is preliminary data.</text>
</comment>
<feature type="coiled-coil region" evidence="2">
    <location>
        <begin position="98"/>
        <end position="125"/>
    </location>
</feature>
<dbReference type="PANTHER" id="PTHR16166:SF93">
    <property type="entry name" value="INTERMEMBRANE LIPID TRANSFER PROTEIN VPS13"/>
    <property type="match status" value="1"/>
</dbReference>
<keyword evidence="6" id="KW-1185">Reference proteome</keyword>
<sequence>MFSFKPVKWFSSLLLSKFLKPYIKNFESQNIDVQILDGEVCLKQLELRNDILMQFGMDIEVIDSSFGEVKLIIPWNNLKTKEISVEITNAKIVLSNKIEMSDFNKEQYKDHLEKLKKEVLAKFDETVQKEDAFSNGSSGNNFFAEFAIKIFEKFVLKINNLDIVFIYQINNYEIVKFGFGFQTLLINQDDIKPKKDEIRKKIVADNIFLLFEVFDNALPSQLQPESFIPDQNQSKQEEKKAVHILKKLALKIEFSLVFSEQMEIELKIATISDVLIYLKQRQIRLLLRAMQDIVNHRNDRPKEKPKYGKTAKNWWVYIIRRVIEKEYIRTKVRKQGITNYFKVQLYIKLYTKKMLKQHDAKRDNKLMGDFEQENTISQILILRSIAIDRILEMRNILRSNNPKDQKIQKEAQEWFKIFQNDFNMEHASNLKFSRNVIDSYLSFMKEKESNTRISIILDVKKINVLIQENQILQQLRNLHQQVNVFKQELNQKKSLQTKVLDHIKNNFLQKITKVTVKSSEINKQEDWKLDELLKEKILINLEITETKLELVKQGQFKQLMKAQIQKLILLDTNKFNSHYLKIVEISEGIKVLMSSEQLERQKKILDLDPLEKTIQVYLDIQVGPLSITLCKPLYERLISLQNLIFFDKSTVQNDNQEHSKYFDNFLIQTKRVQSNTNVSFSIRRINIYLPLQYQIKTQMLLIHLKQIKIFKREHENSVVNIYPAENSNGQVSQYLKDLKTRQTVNRVAQQNQNQEENQNLKPVYFSVDCLRLAFVQDYDWESKENIFKIQYRKLRKNEQQNGDPGIETIIETLPIKIRMEQSQKMITLESNRTKSKSKMTFKKKIYPKTSMITIQLPFLDIKLSTKHLFLILQLVSIWQAKGYDFYDVIESKVQKQEHKQQQQYINKDCQEQLKEYMISQLQIDMEGLQLSVTVNTQEFLEKLGKTSCHENRFFSFYFLNLSYLKEVKFYDSIQHLAIQELALQNINCHSYELLVPLKVLAKQLLKYSDCEKEQKKSSFGEDLERVMNQQSEIEQVGNSKLNENKSNIKNSNNEGQYPQQQNIDNDKEQKDNEAPPDELQEDVIPQTIFSQKKDQFQIPSPQHSFLDNNYQEAFESELYIKEYFTDKYCQKCKEKHRLLLTFMKVQDDLGPDVYFLQTSDSQKSRVSVNLKQLNLILDPDIITKMRQIFDIGNLAAEVKKQQFIKWMRENGFWPDFNEVDHKQQSEAQTQTTITSDLFQEKNRIELEINQIVLMLNYKDQVVYLMNMKFIETQISSSQLFKNINIKMQQVRLFDTAVISGIHRTMLEDYDDQNGNQIQCQIQICNNSDLIKIRKYATYCGVRIQKAKIVFLKRNTNEIQYYLRKVLIKSFSSTLTNEVRNEFLKETETQNLSFETQPKEEEVNPEFGFRFSLVALDSLGIGYRSSLSNQALYIQLKKVGYWFSGIWGQKYDNLIKTGLFDDEIEEQQNISENFVEAKYFEEPAMGEETIFEEINNNQQNDEENLDQRIRQIVYVWGLEIRCCPGTDVNDLFVKAPEDKVSLQLFIDFCDETPDKLFCDQEVKPMRITIDIQKLNIYAYDLDYCTICKFFMDNLGEQPQTIKGDLSGYSEFNENIWMVLDININKAIAKFFKGTREDCRKHYQSKGISQDQLDKNLLYKNPASIAIAKLQTLNYQFMMRESGGKFMRLSVQQLTLSDFRKSSTMKHSKEILFSLIGDQFKGDEDQSMSDTKQEEFNKIPTNLFDDFDLEQVDQESNPKEKDKNKQIIVEQQIPNSALDLKENQNELEQQSQASQQTSKKQKKKKSKWQQFVYNVKKIFCCRKSTRRTNGPKGKNKSQLENIQNEKEQQQLIQAKLDQLLEYSPEPMFQRRWLNFRERQVLPITIENNNHQDDQDDYDYYFGDENHDITNQKFYQQRPYQQQREDQQKQDLYFIMKTKPDGEKLIKIKLENKNIILLIDFIVEVVQFFRQPYNGSDKQPYQRNPHFNNFPPMVIEINVVNVWAIVLGDLEKESFEKSKSIGILLDCNYSQTWLGDSWFGPGSCEKNIEATLKKLYIFQTNHIINLKQDEQSKKTNEKLIIPPHPPLRTLLEPFKVCIKMKYSVDFYRNALQNQEVITEEGVYVKEYYTDYKQKNKSYQSKNEWEICLLNSIRLKNNFSLSIRDIAELQQIINIFSARKSPEDKYVFYRNPQPSDPFVDDCINTKKIIIEMLKIQILKNKDGVKAAQFELKNLRMSDFKDNKKTQLNLLACISLDYFNKRKMDFEPFLEPWQFTITTLSQIEKPPENRAIDRDSKKITIANHIEKELKGEEVPYYLKDHTNSLNINITPALVEVAMEALKIYNKKMEDEEPYKIFNRCGYALEIRDIKKDQQVRIIQEDQEYTCNTQKELWAKDFKKHKSDQQQMLLNLVVLKPNNFLKERDDEEDEHKITDLIHNNNNNMRRTTLDLPNKSTQSKSLMQQNQTQPQTQNQYSNLNQNSNMNQSQFTKSKINFRSQKNGKNTSNYKTLKYVNFDFVGKKFYPLVRQHKNEQQDLHSGKKGTFDAFKTNIDKITGVFLADTKKINEERNIYIQVNVNINPQNGSKEIQIQSTVKIYNYLSTSLELGFQVNGQMKETTSVKLEPKQIYIVPLEFLENKTEVRFTPEKIQNRQQDEQLERKYYQLDTLLCDQQSLGEFEVDKDNSIVEVLEQATQIVTSQGKSNPVIKSEFKQIHDPLNYKYDHIITSMKSNIKRNNFYFIINCVKIKNQITNQRKAMINFNEVGEQKSSEDDNDVCYETYLICYPIFKFTNATVRDINIHYGVFSSNKQQSEKQLPFFAVQPDQHFYCETLDYHDDIEVQFSIENQKKFEGVEAQNDDEFKTKPFKIFKRGFGLGEENKFQIKFKQHKGNDQYLTVLIKKRSTKSRELVLYCPYLIFNETNKLLIYREYGLTQDIPSKDWIYYQNFSKTYQKNKQKKEIEQHSQYHNLHQFATSTNMNKIQVAIGQLNDQQQEVSDISKWSNPVSLQNSNVIEIIGSTEILKKDHEQLQSKDRKKRTSTDAKGKFEFGMAITSGPGSFHRSKLITITPRFIVHNETQYNIAMVQVDTEYRDNNLLRLKPGDWKYFSWSNIKKPALAMISFYQESTGLISGWSGYFKLQVQEISLKIPSIKSISNNNNFDFSQLYVLQKVNITLMDDLILLIRFISEDPIIPPYYIENLTKYEITYKQQPSSQAQRYKLNQANPMLQNNEINRGIHQVIASNPVGSQDYELIQFSAGGNEVTYLQPGEKVAFTWDHWIDDKEHVLEVEIEGQTEKYEIDKIQNFQPLTLPGQSQKRKKIVNKKYLYKQGNIFIKDLDKPKEYYCTLNVLKQKFNVYSSDKKQHESYYLQGAKVDESKDNEFVLKINPEKMLSKNLHFQTKTVDEANQWVEYLWRAILIDKPEMVELKIEPSNQTKVVTFFQNQSNDRADTQKEGSEIQQEKEDDTQNQQFTCYKISISNCVGISIIDETPKEILQICFKNIQAEYILIEEIQKDLQLRQNQDEDDNTNLLAEKPQIKQIKEHINLSIDLIIINNQIINSQFPVLLAPNKKKIFGNQQPFFVLTTYRKDQQQIKKPNTSLNNGSRVVVKNESNAQVNQIQANDQQQNQSKFKISYIHTLQMFTDTLEIRLDHQILDQIIQYYNLIAAIIWDSNFSDVQQQSNSQFGLGSLQKKQEEQLKKIKLHSISKIYLKNLMLEPIDICFTLKSSPGHVMNSSSIGVIADLGLTLASIDSAKIRLNAFKTQHIFGSSNEIIGRISKHYKGQFLTQIYKLLGSFEIFGNPVSLISNLGTGVIDMFYEPIYALVTGKSGYKVGEKFFTGAVTLIHTSITGVYKTVNTIIGTIMKILDQITLDKKYMSERSNRLNRAIKNFREGLIIGFTNFGKILFQTIIGVLERPITGINDGGFLGFLLGIYQGIMGIIIKPTVGIYDLLITIIEGIKNTAIYEEHIMDTRYRPPRIFGDNNQLIPFNFKHAIGTDIIRRYKLKVIDGESIIFFDQLNISDGHKKKQEAQIVLTDSRIVYVLSHSSIHCDKIMIYKIKSMEYKDQQKLLEFKLHTPVRKSWFQTNSKSYSLKYESKIKAIKLAEQIQKSFKDKYNIKLRGLKEITNDKK</sequence>
<reference evidence="5" key="1">
    <citation type="submission" date="2021-01" db="EMBL/GenBank/DDBJ databases">
        <authorList>
            <consortium name="Genoscope - CEA"/>
            <person name="William W."/>
        </authorList>
    </citation>
    <scope>NUCLEOTIDE SEQUENCE</scope>
</reference>
<keyword evidence="2" id="KW-0175">Coiled coil</keyword>
<feature type="region of interest" description="Disordered" evidence="3">
    <location>
        <begin position="1745"/>
        <end position="1765"/>
    </location>
</feature>
<feature type="compositionally biased region" description="Basic and acidic residues" evidence="3">
    <location>
        <begin position="1754"/>
        <end position="1763"/>
    </location>
</feature>
<evidence type="ECO:0000256" key="2">
    <source>
        <dbReference type="SAM" id="Coils"/>
    </source>
</evidence>
<feature type="compositionally biased region" description="Polar residues" evidence="3">
    <location>
        <begin position="2447"/>
        <end position="2456"/>
    </location>
</feature>
<feature type="compositionally biased region" description="Basic and acidic residues" evidence="3">
    <location>
        <begin position="3440"/>
        <end position="3454"/>
    </location>
</feature>
<feature type="compositionally biased region" description="Polar residues" evidence="3">
    <location>
        <begin position="1054"/>
        <end position="1063"/>
    </location>
</feature>
<comment type="similarity">
    <text evidence="1">Belongs to the VPS13 family.</text>
</comment>
<feature type="compositionally biased region" description="Basic and acidic residues" evidence="3">
    <location>
        <begin position="1064"/>
        <end position="1073"/>
    </location>
</feature>
<feature type="region of interest" description="Disordered" evidence="3">
    <location>
        <begin position="1032"/>
        <end position="1080"/>
    </location>
</feature>
<evidence type="ECO:0000313" key="5">
    <source>
        <dbReference type="EMBL" id="CAD8052797.1"/>
    </source>
</evidence>
<name>A0A8S1KDP4_PARPR</name>
<feature type="region of interest" description="Disordered" evidence="3">
    <location>
        <begin position="1782"/>
        <end position="1803"/>
    </location>
</feature>
<dbReference type="GO" id="GO:0045053">
    <property type="term" value="P:protein retention in Golgi apparatus"/>
    <property type="evidence" value="ECO:0007669"/>
    <property type="project" value="TreeGrafter"/>
</dbReference>
<organism evidence="5 6">
    <name type="scientific">Paramecium primaurelia</name>
    <dbReference type="NCBI Taxonomy" id="5886"/>
    <lineage>
        <taxon>Eukaryota</taxon>
        <taxon>Sar</taxon>
        <taxon>Alveolata</taxon>
        <taxon>Ciliophora</taxon>
        <taxon>Intramacronucleata</taxon>
        <taxon>Oligohymenophorea</taxon>
        <taxon>Peniculida</taxon>
        <taxon>Parameciidae</taxon>
        <taxon>Paramecium</taxon>
    </lineage>
</organism>
<dbReference type="OMA" id="KTSCHEN"/>
<dbReference type="SMART" id="SM00233">
    <property type="entry name" value="PH"/>
    <property type="match status" value="1"/>
</dbReference>
<dbReference type="PROSITE" id="PS50003">
    <property type="entry name" value="PH_DOMAIN"/>
    <property type="match status" value="1"/>
</dbReference>
<evidence type="ECO:0000256" key="3">
    <source>
        <dbReference type="SAM" id="MobiDB-lite"/>
    </source>
</evidence>
<feature type="compositionally biased region" description="Low complexity" evidence="3">
    <location>
        <begin position="2457"/>
        <end position="2478"/>
    </location>
</feature>